<proteinExistence type="predicted"/>
<comment type="caution">
    <text evidence="1">The sequence shown here is derived from an EMBL/GenBank/DDBJ whole genome shotgun (WGS) entry which is preliminary data.</text>
</comment>
<dbReference type="EMBL" id="MFFB01000012">
    <property type="protein sequence ID" value="OGE94639.1"/>
    <property type="molecule type" value="Genomic_DNA"/>
</dbReference>
<dbReference type="STRING" id="1817841.A3B10_00605"/>
<evidence type="ECO:0000313" key="1">
    <source>
        <dbReference type="EMBL" id="OGE94639.1"/>
    </source>
</evidence>
<organism evidence="1 2">
    <name type="scientific">Candidatus Doudnabacteria bacterium RIFCSPLOWO2_01_FULL_44_21</name>
    <dbReference type="NCBI Taxonomy" id="1817841"/>
    <lineage>
        <taxon>Bacteria</taxon>
        <taxon>Candidatus Doudnaibacteriota</taxon>
    </lineage>
</organism>
<dbReference type="Proteomes" id="UP000177281">
    <property type="component" value="Unassembled WGS sequence"/>
</dbReference>
<sequence length="246" mass="27287">MRGRFEECWAHYIDNLPPKGSKGVAEAKKPLAEFCNVLVDTVTSWTSGRAQPIGLTKFQIMCFLQAMGYTITELGRKSALITGLIEILGYGVMTVEEVNGRLGYANESQLFSALRGDYNLSEDKEHTAWEIYKAHTETLADKKRARVKQLRGSVSAEVKVSRTAVSAPSKVRQPELSGLRPASDQVRLTAHLIQALQLQLELLTKRLDADGRRALRQLTDDAMTKLQTQLTQLSAQMVEDLLGGKP</sequence>
<dbReference type="AlphaFoldDB" id="A0A1F5PXK2"/>
<accession>A0A1F5PXK2</accession>
<evidence type="ECO:0000313" key="2">
    <source>
        <dbReference type="Proteomes" id="UP000177281"/>
    </source>
</evidence>
<reference evidence="1 2" key="1">
    <citation type="journal article" date="2016" name="Nat. Commun.">
        <title>Thousands of microbial genomes shed light on interconnected biogeochemical processes in an aquifer system.</title>
        <authorList>
            <person name="Anantharaman K."/>
            <person name="Brown C.T."/>
            <person name="Hug L.A."/>
            <person name="Sharon I."/>
            <person name="Castelle C.J."/>
            <person name="Probst A.J."/>
            <person name="Thomas B.C."/>
            <person name="Singh A."/>
            <person name="Wilkins M.J."/>
            <person name="Karaoz U."/>
            <person name="Brodie E.L."/>
            <person name="Williams K.H."/>
            <person name="Hubbard S.S."/>
            <person name="Banfield J.F."/>
        </authorList>
    </citation>
    <scope>NUCLEOTIDE SEQUENCE [LARGE SCALE GENOMIC DNA]</scope>
</reference>
<gene>
    <name evidence="1" type="ORF">A3B10_00605</name>
</gene>
<name>A0A1F5PXK2_9BACT</name>
<protein>
    <submittedName>
        <fullName evidence="1">Uncharacterized protein</fullName>
    </submittedName>
</protein>